<dbReference type="AlphaFoldDB" id="A0A182SKA0"/>
<dbReference type="VEuPathDB" id="VectorBase:AMAM008453"/>
<accession>A0A182SKA0</accession>
<name>A0A182SKA0_9DIPT</name>
<dbReference type="EnsemblMetazoa" id="AMAM008453-RA">
    <property type="protein sequence ID" value="AMAM008453-PA"/>
    <property type="gene ID" value="AMAM008453"/>
</dbReference>
<evidence type="ECO:0000313" key="3">
    <source>
        <dbReference type="EnsemblMetazoa" id="AMAM008453-PA"/>
    </source>
</evidence>
<feature type="coiled-coil region" evidence="1">
    <location>
        <begin position="3"/>
        <end position="149"/>
    </location>
</feature>
<proteinExistence type="predicted"/>
<feature type="region of interest" description="Disordered" evidence="2">
    <location>
        <begin position="171"/>
        <end position="192"/>
    </location>
</feature>
<evidence type="ECO:0000256" key="1">
    <source>
        <dbReference type="SAM" id="Coils"/>
    </source>
</evidence>
<reference evidence="4" key="1">
    <citation type="submission" date="2013-09" db="EMBL/GenBank/DDBJ databases">
        <title>The Genome Sequence of Anopheles maculatus species B.</title>
        <authorList>
            <consortium name="The Broad Institute Genomics Platform"/>
            <person name="Neafsey D.E."/>
            <person name="Besansky N."/>
            <person name="Howell P."/>
            <person name="Walton C."/>
            <person name="Young S.K."/>
            <person name="Zeng Q."/>
            <person name="Gargeya S."/>
            <person name="Fitzgerald M."/>
            <person name="Haas B."/>
            <person name="Abouelleil A."/>
            <person name="Allen A.W."/>
            <person name="Alvarado L."/>
            <person name="Arachchi H.M."/>
            <person name="Berlin A.M."/>
            <person name="Chapman S.B."/>
            <person name="Gainer-Dewar J."/>
            <person name="Goldberg J."/>
            <person name="Griggs A."/>
            <person name="Gujja S."/>
            <person name="Hansen M."/>
            <person name="Howarth C."/>
            <person name="Imamovic A."/>
            <person name="Ireland A."/>
            <person name="Larimer J."/>
            <person name="McCowan C."/>
            <person name="Murphy C."/>
            <person name="Pearson M."/>
            <person name="Poon T.W."/>
            <person name="Priest M."/>
            <person name="Roberts A."/>
            <person name="Saif S."/>
            <person name="Shea T."/>
            <person name="Sisk P."/>
            <person name="Sykes S."/>
            <person name="Wortman J."/>
            <person name="Nusbaum C."/>
            <person name="Birren B."/>
        </authorList>
    </citation>
    <scope>NUCLEOTIDE SEQUENCE [LARGE SCALE GENOMIC DNA]</scope>
    <source>
        <strain evidence="4">maculatus3</strain>
    </source>
</reference>
<sequence>EGENEQRKRAEHLEEVVGRLEKAIAQLKESGAGSSGAETLLEKQKECLEDKLSAIREQAILDKQSARSANLSLWKLEKELEGLRGEKSILTRRIEQADDRVTRIRHEKEELEFKMKQQQETIVNKDKQIEDLRADMLALKGELKKERELWSNSEKDRLAEKTELIECLGKDTDYGGKAEGKPTEITANERSG</sequence>
<organism evidence="3 4">
    <name type="scientific">Anopheles maculatus</name>
    <dbReference type="NCBI Taxonomy" id="74869"/>
    <lineage>
        <taxon>Eukaryota</taxon>
        <taxon>Metazoa</taxon>
        <taxon>Ecdysozoa</taxon>
        <taxon>Arthropoda</taxon>
        <taxon>Hexapoda</taxon>
        <taxon>Insecta</taxon>
        <taxon>Pterygota</taxon>
        <taxon>Neoptera</taxon>
        <taxon>Endopterygota</taxon>
        <taxon>Diptera</taxon>
        <taxon>Nematocera</taxon>
        <taxon>Culicoidea</taxon>
        <taxon>Culicidae</taxon>
        <taxon>Anophelinae</taxon>
        <taxon>Anopheles</taxon>
        <taxon>Anopheles maculatus group</taxon>
    </lineage>
</organism>
<protein>
    <submittedName>
        <fullName evidence="3">Uncharacterized protein</fullName>
    </submittedName>
</protein>
<keyword evidence="4" id="KW-1185">Reference proteome</keyword>
<evidence type="ECO:0000313" key="4">
    <source>
        <dbReference type="Proteomes" id="UP000075901"/>
    </source>
</evidence>
<evidence type="ECO:0000256" key="2">
    <source>
        <dbReference type="SAM" id="MobiDB-lite"/>
    </source>
</evidence>
<reference evidence="3" key="2">
    <citation type="submission" date="2020-05" db="UniProtKB">
        <authorList>
            <consortium name="EnsemblMetazoa"/>
        </authorList>
    </citation>
    <scope>IDENTIFICATION</scope>
    <source>
        <strain evidence="3">maculatus3</strain>
    </source>
</reference>
<dbReference type="Proteomes" id="UP000075901">
    <property type="component" value="Unassembled WGS sequence"/>
</dbReference>
<feature type="compositionally biased region" description="Basic and acidic residues" evidence="2">
    <location>
        <begin position="171"/>
        <end position="182"/>
    </location>
</feature>
<keyword evidence="1" id="KW-0175">Coiled coil</keyword>